<evidence type="ECO:0000313" key="2">
    <source>
        <dbReference type="Proteomes" id="UP001163115"/>
    </source>
</evidence>
<dbReference type="SUPFAM" id="SSF55961">
    <property type="entry name" value="Bet v1-like"/>
    <property type="match status" value="1"/>
</dbReference>
<gene>
    <name evidence="1" type="ORF">OW255_07045</name>
</gene>
<dbReference type="Gene3D" id="3.30.530.20">
    <property type="match status" value="1"/>
</dbReference>
<dbReference type="RefSeq" id="WP_155857735.1">
    <property type="nucleotide sequence ID" value="NZ_CP113524.1"/>
</dbReference>
<accession>A0ABY7AI92</accession>
<evidence type="ECO:0008006" key="3">
    <source>
        <dbReference type="Google" id="ProtNLM"/>
    </source>
</evidence>
<proteinExistence type="predicted"/>
<dbReference type="InterPro" id="IPR023393">
    <property type="entry name" value="START-like_dom_sf"/>
</dbReference>
<name>A0ABY7AI92_9FIRM</name>
<keyword evidence="2" id="KW-1185">Reference proteome</keyword>
<dbReference type="Proteomes" id="UP001163115">
    <property type="component" value="Chromosome"/>
</dbReference>
<evidence type="ECO:0000313" key="1">
    <source>
        <dbReference type="EMBL" id="WAJ25257.1"/>
    </source>
</evidence>
<protein>
    <recommendedName>
        <fullName evidence="3">Polyketide cyclase/dehydrase/lipid transport protein</fullName>
    </recommendedName>
</protein>
<reference evidence="1" key="1">
    <citation type="submission" date="2022-11" db="EMBL/GenBank/DDBJ databases">
        <title>Lacrimispora xylanolytica sy1, complete genome.</title>
        <authorList>
            <person name="Choi S."/>
        </authorList>
    </citation>
    <scope>NUCLEOTIDE SEQUENCE</scope>
    <source>
        <strain evidence="1">Sy1</strain>
    </source>
</reference>
<organism evidence="1 2">
    <name type="scientific">Lacrimispora xylanolytica</name>
    <dbReference type="NCBI Taxonomy" id="29375"/>
    <lineage>
        <taxon>Bacteria</taxon>
        <taxon>Bacillati</taxon>
        <taxon>Bacillota</taxon>
        <taxon>Clostridia</taxon>
        <taxon>Lachnospirales</taxon>
        <taxon>Lachnospiraceae</taxon>
        <taxon>Lacrimispora</taxon>
    </lineage>
</organism>
<dbReference type="EMBL" id="CP113524">
    <property type="protein sequence ID" value="WAJ25257.1"/>
    <property type="molecule type" value="Genomic_DNA"/>
</dbReference>
<sequence>MAYANASVVLHGKIEEIFEFILDGRNNKKWRPGVKSVEYPSEESIGAGALFLQEMNGPPTRTIKADYKIIECDRYKKISFLILNGPYTPTGSFSFEVNDDGVSVDFSMEEAGVDSTERENHFQKVVNDIYNLQEHFERK</sequence>